<gene>
    <name evidence="2" type="ORF">GSMUA_273790.1</name>
</gene>
<keyword evidence="4" id="KW-1185">Reference proteome</keyword>
<dbReference type="InterPro" id="IPR010733">
    <property type="entry name" value="DUF1308"/>
</dbReference>
<dbReference type="Proteomes" id="UP000012960">
    <property type="component" value="Unplaced"/>
</dbReference>
<dbReference type="AlphaFoldDB" id="A0A804J740"/>
<feature type="domain" description="DUF1308" evidence="1">
    <location>
        <begin position="263"/>
        <end position="429"/>
    </location>
</feature>
<dbReference type="OMA" id="HPNEDMR"/>
<name>A0A804J740_MUSAM</name>
<sequence>MPLKANLHRAATGGHQIREAESRCLAVRHRLLQSDIPPSSYISLLRLLDAELRSLSRLASSALSLPLSSNVGYLESIARLLLHPSVRCVSRVSRPVPAACKDHPVHVDLVCTLHRRPAWFVVSDRNPVYLSWLGPKGLRARVERVIAAARSAGPLKPTSVLFVFSRGIRDHVSDNLVDEFGAVEVGLLNDEEDVFEELDDGWIGVRWSGSSNSRVFEVKIALDDGRDACRSLEVVDEREEVGVLDDGFGSLVSRIDVDSADVVNFDTTALIAMVSGISNGGCERLMKAPEAEMRARFKGNYEFVMAQVTSELEHPILAELSIAIAGKKGIICESVLSEFQELVSMCAGPNESLRADQLIKHLQVVPDSPSERLVNLPTTRKIALKNKIVFGTGDHWHAPTLTANTGFVRAVSQTSMSLLTIEHRPRALTGD</sequence>
<evidence type="ECO:0000313" key="4">
    <source>
        <dbReference type="Proteomes" id="UP000012960"/>
    </source>
</evidence>
<dbReference type="FunCoup" id="A0A804J740">
    <property type="interactions" value="453"/>
</dbReference>
<evidence type="ECO:0000313" key="3">
    <source>
        <dbReference type="EnsemblPlants" id="Ma05_p21830.1"/>
    </source>
</evidence>
<accession>A0A804J740</accession>
<dbReference type="OrthoDB" id="441890at2759"/>
<evidence type="ECO:0000313" key="2">
    <source>
        <dbReference type="EMBL" id="CAG1839202.1"/>
    </source>
</evidence>
<dbReference type="PANTHER" id="PTHR13379">
    <property type="entry name" value="UNCHARACTERIZED DUF1308"/>
    <property type="match status" value="1"/>
</dbReference>
<organism evidence="3 4">
    <name type="scientific">Musa acuminata subsp. malaccensis</name>
    <name type="common">Wild banana</name>
    <name type="synonym">Musa malaccensis</name>
    <dbReference type="NCBI Taxonomy" id="214687"/>
    <lineage>
        <taxon>Eukaryota</taxon>
        <taxon>Viridiplantae</taxon>
        <taxon>Streptophyta</taxon>
        <taxon>Embryophyta</taxon>
        <taxon>Tracheophyta</taxon>
        <taxon>Spermatophyta</taxon>
        <taxon>Magnoliopsida</taxon>
        <taxon>Liliopsida</taxon>
        <taxon>Zingiberales</taxon>
        <taxon>Musaceae</taxon>
        <taxon>Musa</taxon>
    </lineage>
</organism>
<reference evidence="2" key="1">
    <citation type="submission" date="2021-03" db="EMBL/GenBank/DDBJ databases">
        <authorList>
            <consortium name="Genoscope - CEA"/>
            <person name="William W."/>
        </authorList>
    </citation>
    <scope>NUCLEOTIDE SEQUENCE</scope>
    <source>
        <strain evidence="2">Doubled-haploid Pahang</strain>
    </source>
</reference>
<dbReference type="Pfam" id="PF07000">
    <property type="entry name" value="DUF1308"/>
    <property type="match status" value="1"/>
</dbReference>
<dbReference type="Gramene" id="Ma05_t21830.1">
    <property type="protein sequence ID" value="Ma05_p21830.1"/>
    <property type="gene ID" value="Ma05_g21830"/>
</dbReference>
<protein>
    <submittedName>
        <fullName evidence="2">(wild Malaysian banana) hypothetical protein</fullName>
    </submittedName>
</protein>
<evidence type="ECO:0000259" key="1">
    <source>
        <dbReference type="Pfam" id="PF07000"/>
    </source>
</evidence>
<dbReference type="PANTHER" id="PTHR13379:SF0">
    <property type="entry name" value="UPF0415 PROTEIN C7ORF25"/>
    <property type="match status" value="1"/>
</dbReference>
<reference evidence="3" key="2">
    <citation type="submission" date="2021-05" db="UniProtKB">
        <authorList>
            <consortium name="EnsemblPlants"/>
        </authorList>
    </citation>
    <scope>IDENTIFICATION</scope>
    <source>
        <strain evidence="3">subsp. malaccensis</strain>
    </source>
</reference>
<dbReference type="EMBL" id="HG996470">
    <property type="protein sequence ID" value="CAG1839202.1"/>
    <property type="molecule type" value="Genomic_DNA"/>
</dbReference>
<proteinExistence type="predicted"/>
<dbReference type="EnsemblPlants" id="Ma05_t21830.1">
    <property type="protein sequence ID" value="Ma05_p21830.1"/>
    <property type="gene ID" value="Ma05_g21830"/>
</dbReference>